<reference evidence="1 2" key="1">
    <citation type="submission" date="2013-11" db="EMBL/GenBank/DDBJ databases">
        <title>Genome sequencing of Stegodyphus mimosarum.</title>
        <authorList>
            <person name="Bechsgaard J."/>
        </authorList>
    </citation>
    <scope>NUCLEOTIDE SEQUENCE [LARGE SCALE GENOMIC DNA]</scope>
</reference>
<dbReference type="PANTHER" id="PTHR10151">
    <property type="entry name" value="ECTONUCLEOTIDE PYROPHOSPHATASE/PHOSPHODIESTERASE"/>
    <property type="match status" value="1"/>
</dbReference>
<evidence type="ECO:0000313" key="2">
    <source>
        <dbReference type="Proteomes" id="UP000054359"/>
    </source>
</evidence>
<dbReference type="InterPro" id="IPR017850">
    <property type="entry name" value="Alkaline_phosphatase_core_sf"/>
</dbReference>
<dbReference type="PANTHER" id="PTHR10151:SF114">
    <property type="entry name" value="ECTONUCLEOTIDE PYROPHOSPHATASE_PHOSPHODIESTERASE C27A7.3"/>
    <property type="match status" value="1"/>
</dbReference>
<accession>A0A087UGV9</accession>
<sequence length="68" mass="7818">MRVYRKEQLPIRMHYADNPRIEPIVLDTDAGWTISSKKVEPNDYFCSGGAHGYDNLIPDMRAIFLAYG</sequence>
<name>A0A087UGV9_STEMI</name>
<proteinExistence type="predicted"/>
<dbReference type="EMBL" id="KK119736">
    <property type="protein sequence ID" value="KFM76598.1"/>
    <property type="molecule type" value="Genomic_DNA"/>
</dbReference>
<protein>
    <submittedName>
        <fullName evidence="1">Ectonucleotide pyrophosphatase/phosphodiesterase family member 5</fullName>
    </submittedName>
</protein>
<organism evidence="1 2">
    <name type="scientific">Stegodyphus mimosarum</name>
    <name type="common">African social velvet spider</name>
    <dbReference type="NCBI Taxonomy" id="407821"/>
    <lineage>
        <taxon>Eukaryota</taxon>
        <taxon>Metazoa</taxon>
        <taxon>Ecdysozoa</taxon>
        <taxon>Arthropoda</taxon>
        <taxon>Chelicerata</taxon>
        <taxon>Arachnida</taxon>
        <taxon>Araneae</taxon>
        <taxon>Araneomorphae</taxon>
        <taxon>Entelegynae</taxon>
        <taxon>Eresoidea</taxon>
        <taxon>Eresidae</taxon>
        <taxon>Stegodyphus</taxon>
    </lineage>
</organism>
<dbReference type="Pfam" id="PF01663">
    <property type="entry name" value="Phosphodiest"/>
    <property type="match status" value="1"/>
</dbReference>
<keyword evidence="2" id="KW-1185">Reference proteome</keyword>
<dbReference type="InterPro" id="IPR002591">
    <property type="entry name" value="Phosphodiest/P_Trfase"/>
</dbReference>
<gene>
    <name evidence="1" type="ORF">X975_22263</name>
</gene>
<dbReference type="OrthoDB" id="415411at2759"/>
<dbReference type="STRING" id="407821.A0A087UGV9"/>
<evidence type="ECO:0000313" key="1">
    <source>
        <dbReference type="EMBL" id="KFM76598.1"/>
    </source>
</evidence>
<dbReference type="Proteomes" id="UP000054359">
    <property type="component" value="Unassembled WGS sequence"/>
</dbReference>
<dbReference type="AlphaFoldDB" id="A0A087UGV9"/>
<dbReference type="Gene3D" id="3.40.720.10">
    <property type="entry name" value="Alkaline Phosphatase, subunit A"/>
    <property type="match status" value="1"/>
</dbReference>
<dbReference type="SUPFAM" id="SSF53649">
    <property type="entry name" value="Alkaline phosphatase-like"/>
    <property type="match status" value="1"/>
</dbReference>
<feature type="non-terminal residue" evidence="1">
    <location>
        <position position="68"/>
    </location>
</feature>